<gene>
    <name evidence="3" type="ORF">HUT05_27880</name>
</gene>
<organism evidence="3 4">
    <name type="scientific">Streptomyces chartreusis</name>
    <dbReference type="NCBI Taxonomy" id="1969"/>
    <lineage>
        <taxon>Bacteria</taxon>
        <taxon>Bacillati</taxon>
        <taxon>Actinomycetota</taxon>
        <taxon>Actinomycetes</taxon>
        <taxon>Kitasatosporales</taxon>
        <taxon>Streptomycetaceae</taxon>
        <taxon>Streptomyces</taxon>
    </lineage>
</organism>
<evidence type="ECO:0000313" key="3">
    <source>
        <dbReference type="EMBL" id="QKZ20831.1"/>
    </source>
</evidence>
<feature type="region of interest" description="Disordered" evidence="1">
    <location>
        <begin position="233"/>
        <end position="276"/>
    </location>
</feature>
<dbReference type="AlphaFoldDB" id="A0A7H8TBE1"/>
<protein>
    <submittedName>
        <fullName evidence="3">Uncharacterized protein</fullName>
    </submittedName>
</protein>
<sequence length="401" mass="42465">MGDQGEQLEDLAHRLVQALDAWATCVGEPTEKGKPKRTTLVAALEKERQTPAWQSRKKIDEPLLSYWLKGRDQLQPGIKHNRLPSVEDCEAIARALKEKTPQNAQQLPRIGREIADLARSLRETEGPGWRNRVLAGVTGQTAEPVEGAEMAEPVEPDEAAEPHEVANPAEPAEPDGAAGPAQPIEPARAAEPVGGAEHAAGRHTWKNKRVWTGTAAAVGVVGAIALIVWPGGGESSSAGQKPNRSAAPSATGVDLTKPGQAASIESGGLEGNHRCGKARSAGAVSWTPCTLVTKDRAMSFLVQFTNTSGKPVTVKAKLAYVQAAVEQTCPDPWGTAVKVTIPAQATKTSPLDACSASLTPAQAFQARVWVVPDGAAQWGYREHSPTLHVQDNGTPLWADEV</sequence>
<name>A0A7H8TBE1_STRCX</name>
<keyword evidence="2" id="KW-0812">Transmembrane</keyword>
<feature type="compositionally biased region" description="Polar residues" evidence="1">
    <location>
        <begin position="235"/>
        <end position="248"/>
    </location>
</feature>
<feature type="compositionally biased region" description="Low complexity" evidence="1">
    <location>
        <begin position="165"/>
        <end position="182"/>
    </location>
</feature>
<keyword evidence="4" id="KW-1185">Reference proteome</keyword>
<keyword evidence="2" id="KW-1133">Transmembrane helix</keyword>
<keyword evidence="2" id="KW-0472">Membrane</keyword>
<accession>A0A7H8TBE1</accession>
<dbReference type="EMBL" id="CP056041">
    <property type="protein sequence ID" value="QKZ20831.1"/>
    <property type="molecule type" value="Genomic_DNA"/>
</dbReference>
<evidence type="ECO:0000256" key="1">
    <source>
        <dbReference type="SAM" id="MobiDB-lite"/>
    </source>
</evidence>
<reference evidence="3 4" key="1">
    <citation type="submission" date="2020-06" db="EMBL/GenBank/DDBJ databases">
        <title>Genome mining for natural products.</title>
        <authorList>
            <person name="Zhang B."/>
            <person name="Shi J."/>
            <person name="Ge H."/>
        </authorList>
    </citation>
    <scope>NUCLEOTIDE SEQUENCE [LARGE SCALE GENOMIC DNA]</scope>
    <source>
        <strain evidence="3 4">NA02069</strain>
    </source>
</reference>
<proteinExistence type="predicted"/>
<evidence type="ECO:0000256" key="2">
    <source>
        <dbReference type="SAM" id="Phobius"/>
    </source>
</evidence>
<evidence type="ECO:0000313" key="4">
    <source>
        <dbReference type="Proteomes" id="UP000509418"/>
    </source>
</evidence>
<dbReference type="Proteomes" id="UP000509418">
    <property type="component" value="Chromosome"/>
</dbReference>
<feature type="region of interest" description="Disordered" evidence="1">
    <location>
        <begin position="140"/>
        <end position="183"/>
    </location>
</feature>
<dbReference type="RefSeq" id="WP_176576702.1">
    <property type="nucleotide sequence ID" value="NZ_CBDRGH010000076.1"/>
</dbReference>
<feature type="transmembrane region" description="Helical" evidence="2">
    <location>
        <begin position="210"/>
        <end position="232"/>
    </location>
</feature>